<dbReference type="AlphaFoldDB" id="A0A383E9S6"/>
<evidence type="ECO:0000313" key="1">
    <source>
        <dbReference type="EMBL" id="SVE53140.1"/>
    </source>
</evidence>
<accession>A0A383E9S6</accession>
<dbReference type="GO" id="GO:0043814">
    <property type="term" value="F:phospholactate guanylyltransferase activity"/>
    <property type="evidence" value="ECO:0007669"/>
    <property type="project" value="InterPro"/>
</dbReference>
<dbReference type="Gene3D" id="3.90.550.10">
    <property type="entry name" value="Spore Coat Polysaccharide Biosynthesis Protein SpsA, Chain A"/>
    <property type="match status" value="1"/>
</dbReference>
<name>A0A383E9S6_9ZZZZ</name>
<gene>
    <name evidence="1" type="ORF">METZ01_LOCUS505994</name>
</gene>
<dbReference type="InterPro" id="IPR002835">
    <property type="entry name" value="CofC"/>
</dbReference>
<dbReference type="SUPFAM" id="SSF53448">
    <property type="entry name" value="Nucleotide-diphospho-sugar transferases"/>
    <property type="match status" value="1"/>
</dbReference>
<protein>
    <submittedName>
        <fullName evidence="1">Uncharacterized protein</fullName>
    </submittedName>
</protein>
<dbReference type="Pfam" id="PF01983">
    <property type="entry name" value="CofC"/>
    <property type="match status" value="1"/>
</dbReference>
<reference evidence="1" key="1">
    <citation type="submission" date="2018-05" db="EMBL/GenBank/DDBJ databases">
        <authorList>
            <person name="Lanie J.A."/>
            <person name="Ng W.-L."/>
            <person name="Kazmierczak K.M."/>
            <person name="Andrzejewski T.M."/>
            <person name="Davidsen T.M."/>
            <person name="Wayne K.J."/>
            <person name="Tettelin H."/>
            <person name="Glass J.I."/>
            <person name="Rusch D."/>
            <person name="Podicherti R."/>
            <person name="Tsui H.-C.T."/>
            <person name="Winkler M.E."/>
        </authorList>
    </citation>
    <scope>NUCLEOTIDE SEQUENCE</scope>
</reference>
<dbReference type="InterPro" id="IPR029044">
    <property type="entry name" value="Nucleotide-diphossugar_trans"/>
</dbReference>
<feature type="non-terminal residue" evidence="1">
    <location>
        <position position="51"/>
    </location>
</feature>
<dbReference type="EMBL" id="UINC01223797">
    <property type="protein sequence ID" value="SVE53140.1"/>
    <property type="molecule type" value="Genomic_DNA"/>
</dbReference>
<sequence length="51" mass="5523">MPLKRASQANSRLSSVLTPAEREQLFEAMLLDVLSALQDVGRIGGILAVTR</sequence>
<organism evidence="1">
    <name type="scientific">marine metagenome</name>
    <dbReference type="NCBI Taxonomy" id="408172"/>
    <lineage>
        <taxon>unclassified sequences</taxon>
        <taxon>metagenomes</taxon>
        <taxon>ecological metagenomes</taxon>
    </lineage>
</organism>
<proteinExistence type="predicted"/>